<gene>
    <name evidence="2" type="ORF">BBK14_30345</name>
</gene>
<reference evidence="3" key="1">
    <citation type="submission" date="2016-07" db="EMBL/GenBank/DDBJ databases">
        <title>Frankia sp. NRRL B-16219 Genome sequencing.</title>
        <authorList>
            <person name="Ghodhbane-Gtari F."/>
            <person name="Swanson E."/>
            <person name="Gueddou A."/>
            <person name="Louati M."/>
            <person name="Nouioui I."/>
            <person name="Hezbri K."/>
            <person name="Abebe-Akele F."/>
            <person name="Simpson S."/>
            <person name="Morris K."/>
            <person name="Thomas K."/>
            <person name="Gtari M."/>
            <person name="Tisa L.S."/>
        </authorList>
    </citation>
    <scope>NUCLEOTIDE SEQUENCE [LARGE SCALE GENOMIC DNA]</scope>
    <source>
        <strain evidence="3">NRRL B-16219</strain>
    </source>
</reference>
<comment type="caution">
    <text evidence="2">The sequence shown here is derived from an EMBL/GenBank/DDBJ whole genome shotgun (WGS) entry which is preliminary data.</text>
</comment>
<dbReference type="Proteomes" id="UP000179769">
    <property type="component" value="Unassembled WGS sequence"/>
</dbReference>
<dbReference type="Pfam" id="PF00248">
    <property type="entry name" value="Aldo_ket_red"/>
    <property type="match status" value="1"/>
</dbReference>
<organism evidence="2 3">
    <name type="scientific">Parafrankia soli</name>
    <dbReference type="NCBI Taxonomy" id="2599596"/>
    <lineage>
        <taxon>Bacteria</taxon>
        <taxon>Bacillati</taxon>
        <taxon>Actinomycetota</taxon>
        <taxon>Actinomycetes</taxon>
        <taxon>Frankiales</taxon>
        <taxon>Frankiaceae</taxon>
        <taxon>Parafrankia</taxon>
    </lineage>
</organism>
<keyword evidence="3" id="KW-1185">Reference proteome</keyword>
<dbReference type="InterPro" id="IPR036812">
    <property type="entry name" value="NAD(P)_OxRdtase_dom_sf"/>
</dbReference>
<accession>A0A1S1RHG1</accession>
<sequence>MKLTHLATAFAVAQPAVTSTIIGPCTMEQLDDLLAGADITLDDKILEEIAAIVAPGTDVGQLDMAYAPPAIEHATLRRRPADDRAAA</sequence>
<dbReference type="InterPro" id="IPR023210">
    <property type="entry name" value="NADP_OxRdtase_dom"/>
</dbReference>
<dbReference type="EMBL" id="MAXA01000009">
    <property type="protein sequence ID" value="OHV45467.1"/>
    <property type="molecule type" value="Genomic_DNA"/>
</dbReference>
<dbReference type="OrthoDB" id="9768793at2"/>
<feature type="domain" description="NADP-dependent oxidoreductase" evidence="1">
    <location>
        <begin position="2"/>
        <end position="53"/>
    </location>
</feature>
<evidence type="ECO:0000313" key="2">
    <source>
        <dbReference type="EMBL" id="OHV45467.1"/>
    </source>
</evidence>
<dbReference type="SUPFAM" id="SSF51430">
    <property type="entry name" value="NAD(P)-linked oxidoreductase"/>
    <property type="match status" value="1"/>
</dbReference>
<dbReference type="AlphaFoldDB" id="A0A1S1RHG1"/>
<evidence type="ECO:0000259" key="1">
    <source>
        <dbReference type="Pfam" id="PF00248"/>
    </source>
</evidence>
<dbReference type="Gene3D" id="3.20.20.100">
    <property type="entry name" value="NADP-dependent oxidoreductase domain"/>
    <property type="match status" value="1"/>
</dbReference>
<proteinExistence type="predicted"/>
<protein>
    <recommendedName>
        <fullName evidence="1">NADP-dependent oxidoreductase domain-containing protein</fullName>
    </recommendedName>
</protein>
<name>A0A1S1RHG1_9ACTN</name>
<evidence type="ECO:0000313" key="3">
    <source>
        <dbReference type="Proteomes" id="UP000179769"/>
    </source>
</evidence>